<feature type="compositionally biased region" description="Polar residues" evidence="1">
    <location>
        <begin position="81"/>
        <end position="91"/>
    </location>
</feature>
<feature type="compositionally biased region" description="Polar residues" evidence="1">
    <location>
        <begin position="53"/>
        <end position="62"/>
    </location>
</feature>
<accession>A0A9P1C5T1</accession>
<dbReference type="EMBL" id="CAMXCT010001038">
    <property type="protein sequence ID" value="CAI3986027.1"/>
    <property type="molecule type" value="Genomic_DNA"/>
</dbReference>
<sequence>MDGSSSMVGTASAANTTVSQSTMSTSLVETVAFSFGSALDEKVVGKLVITNKLGSNGASSSESETEDHGHAPEPGMGDLPHNQSGALQPSRGSEPYPLLHAQSGTRGQSQLVYGPVPKGSIEKFFAKRQS</sequence>
<proteinExistence type="predicted"/>
<feature type="region of interest" description="Disordered" evidence="1">
    <location>
        <begin position="1"/>
        <end position="23"/>
    </location>
</feature>
<reference evidence="3" key="2">
    <citation type="submission" date="2024-04" db="EMBL/GenBank/DDBJ databases">
        <authorList>
            <person name="Chen Y."/>
            <person name="Shah S."/>
            <person name="Dougan E. K."/>
            <person name="Thang M."/>
            <person name="Chan C."/>
        </authorList>
    </citation>
    <scope>NUCLEOTIDE SEQUENCE [LARGE SCALE GENOMIC DNA]</scope>
</reference>
<dbReference type="Proteomes" id="UP001152797">
    <property type="component" value="Unassembled WGS sequence"/>
</dbReference>
<evidence type="ECO:0000313" key="4">
    <source>
        <dbReference type="Proteomes" id="UP001152797"/>
    </source>
</evidence>
<evidence type="ECO:0000313" key="2">
    <source>
        <dbReference type="EMBL" id="CAI3986027.1"/>
    </source>
</evidence>
<evidence type="ECO:0000256" key="1">
    <source>
        <dbReference type="SAM" id="MobiDB-lite"/>
    </source>
</evidence>
<comment type="caution">
    <text evidence="2">The sequence shown here is derived from an EMBL/GenBank/DDBJ whole genome shotgun (WGS) entry which is preliminary data.</text>
</comment>
<reference evidence="2" key="1">
    <citation type="submission" date="2022-10" db="EMBL/GenBank/DDBJ databases">
        <authorList>
            <person name="Chen Y."/>
            <person name="Dougan E. K."/>
            <person name="Chan C."/>
            <person name="Rhodes N."/>
            <person name="Thang M."/>
        </authorList>
    </citation>
    <scope>NUCLEOTIDE SEQUENCE</scope>
</reference>
<evidence type="ECO:0000313" key="3">
    <source>
        <dbReference type="EMBL" id="CAL1139402.1"/>
    </source>
</evidence>
<dbReference type="AlphaFoldDB" id="A0A9P1C5T1"/>
<feature type="compositionally biased region" description="Polar residues" evidence="1">
    <location>
        <begin position="102"/>
        <end position="111"/>
    </location>
</feature>
<gene>
    <name evidence="2" type="ORF">C1SCF055_LOCUS13412</name>
</gene>
<organism evidence="2">
    <name type="scientific">Cladocopium goreaui</name>
    <dbReference type="NCBI Taxonomy" id="2562237"/>
    <lineage>
        <taxon>Eukaryota</taxon>
        <taxon>Sar</taxon>
        <taxon>Alveolata</taxon>
        <taxon>Dinophyceae</taxon>
        <taxon>Suessiales</taxon>
        <taxon>Symbiodiniaceae</taxon>
        <taxon>Cladocopium</taxon>
    </lineage>
</organism>
<name>A0A9P1C5T1_9DINO</name>
<dbReference type="EMBL" id="CAMXCT020001038">
    <property type="protein sequence ID" value="CAL1139402.1"/>
    <property type="molecule type" value="Genomic_DNA"/>
</dbReference>
<feature type="region of interest" description="Disordered" evidence="1">
    <location>
        <begin position="53"/>
        <end position="115"/>
    </location>
</feature>
<keyword evidence="4" id="KW-1185">Reference proteome</keyword>
<protein>
    <submittedName>
        <fullName evidence="2">Uncharacterized protein</fullName>
    </submittedName>
</protein>
<dbReference type="EMBL" id="CAMXCT030001038">
    <property type="protein sequence ID" value="CAL4773339.1"/>
    <property type="molecule type" value="Genomic_DNA"/>
</dbReference>